<dbReference type="PANTHER" id="PTHR45947">
    <property type="entry name" value="SULFOQUINOVOSYL TRANSFERASE SQD2"/>
    <property type="match status" value="1"/>
</dbReference>
<feature type="domain" description="Glycosyl transferase family 1" evidence="1">
    <location>
        <begin position="162"/>
        <end position="312"/>
    </location>
</feature>
<dbReference type="Pfam" id="PF00534">
    <property type="entry name" value="Glycos_transf_1"/>
    <property type="match status" value="1"/>
</dbReference>
<dbReference type="EMBL" id="JAJUBB010000026">
    <property type="protein sequence ID" value="MDD1783944.1"/>
    <property type="molecule type" value="Genomic_DNA"/>
</dbReference>
<evidence type="ECO:0000259" key="1">
    <source>
        <dbReference type="Pfam" id="PF00534"/>
    </source>
</evidence>
<dbReference type="PANTHER" id="PTHR45947:SF3">
    <property type="entry name" value="SULFOQUINOVOSYL TRANSFERASE SQD2"/>
    <property type="match status" value="1"/>
</dbReference>
<name>A0ABT5QTM8_9GAMM</name>
<organism evidence="3 4">
    <name type="scientific">Enterovibrio qingdaonensis</name>
    <dbReference type="NCBI Taxonomy" id="2899818"/>
    <lineage>
        <taxon>Bacteria</taxon>
        <taxon>Pseudomonadati</taxon>
        <taxon>Pseudomonadota</taxon>
        <taxon>Gammaproteobacteria</taxon>
        <taxon>Vibrionales</taxon>
        <taxon>Vibrionaceae</taxon>
        <taxon>Enterovibrio</taxon>
    </lineage>
</organism>
<protein>
    <submittedName>
        <fullName evidence="3">Glycosyltransferase</fullName>
    </submittedName>
</protein>
<evidence type="ECO:0000313" key="4">
    <source>
        <dbReference type="Proteomes" id="UP001149821"/>
    </source>
</evidence>
<dbReference type="SUPFAM" id="SSF53756">
    <property type="entry name" value="UDP-Glycosyltransferase/glycogen phosphorylase"/>
    <property type="match status" value="1"/>
</dbReference>
<dbReference type="Gene3D" id="3.40.50.2000">
    <property type="entry name" value="Glycogen Phosphorylase B"/>
    <property type="match status" value="2"/>
</dbReference>
<evidence type="ECO:0000259" key="2">
    <source>
        <dbReference type="Pfam" id="PF13439"/>
    </source>
</evidence>
<proteinExistence type="predicted"/>
<accession>A0ABT5QTM8</accession>
<dbReference type="CDD" id="cd03811">
    <property type="entry name" value="GT4_GT28_WabH-like"/>
    <property type="match status" value="1"/>
</dbReference>
<dbReference type="Pfam" id="PF13439">
    <property type="entry name" value="Glyco_transf_4"/>
    <property type="match status" value="1"/>
</dbReference>
<sequence>MAKQAKKIWIVLDSSGFGGIESHVEQLALGLSSLSNHVTVVFIQNHAQHPLEKRLQSHGITCVLLDGRIVSLWQAIKTHKPDIIHTHGYKAGILARPIARMMGVSCASTFHSGEKKQGRLHWYDWLDRNTAFLANHVYAVSTPILDTLPCPATLTNNFVDTQQLKPSKGEKIAFVGRLSQEKAPERMLNLATRYPSLHFDIFGDGPLRTQLEAEATENVTFHGAQESMTSIWPQVGLLVIPSKAEGLPMVALEAMARGIPVAAFDVGGLNRLIEHGKNGWLLEPNDMDGMAEVVHTWCSGNEHDKKHWRDNAIDTIETRYSAKAVVPLLLQDYAIFAK</sequence>
<feature type="domain" description="Glycosyltransferase subfamily 4-like N-terminal" evidence="2">
    <location>
        <begin position="17"/>
        <end position="148"/>
    </location>
</feature>
<evidence type="ECO:0000313" key="3">
    <source>
        <dbReference type="EMBL" id="MDD1783944.1"/>
    </source>
</evidence>
<dbReference type="Proteomes" id="UP001149821">
    <property type="component" value="Unassembled WGS sequence"/>
</dbReference>
<dbReference type="InterPro" id="IPR028098">
    <property type="entry name" value="Glyco_trans_4-like_N"/>
</dbReference>
<keyword evidence="4" id="KW-1185">Reference proteome</keyword>
<dbReference type="RefSeq" id="WP_274145196.1">
    <property type="nucleotide sequence ID" value="NZ_JAJUBB010000026.1"/>
</dbReference>
<dbReference type="InterPro" id="IPR050194">
    <property type="entry name" value="Glycosyltransferase_grp1"/>
</dbReference>
<dbReference type="InterPro" id="IPR001296">
    <property type="entry name" value="Glyco_trans_1"/>
</dbReference>
<comment type="caution">
    <text evidence="3">The sequence shown here is derived from an EMBL/GenBank/DDBJ whole genome shotgun (WGS) entry which is preliminary data.</text>
</comment>
<reference evidence="3" key="1">
    <citation type="submission" date="2021-12" db="EMBL/GenBank/DDBJ databases">
        <title>Enterovibrio ZSDZ35 sp. nov. and Enterovibrio ZSDZ42 sp. nov., isolated from coastal seawater in Qingdao.</title>
        <authorList>
            <person name="Zhang P."/>
        </authorList>
    </citation>
    <scope>NUCLEOTIDE SEQUENCE</scope>
    <source>
        <strain evidence="3">ZSDZ35</strain>
    </source>
</reference>
<gene>
    <name evidence="3" type="ORF">LRP49_22450</name>
</gene>